<proteinExistence type="inferred from homology"/>
<accession>U2LCG2</accession>
<evidence type="ECO:0000313" key="10">
    <source>
        <dbReference type="Proteomes" id="UP000017023"/>
    </source>
</evidence>
<dbReference type="InterPro" id="IPR003400">
    <property type="entry name" value="ExbD"/>
</dbReference>
<dbReference type="Pfam" id="PF02472">
    <property type="entry name" value="ExbD"/>
    <property type="match status" value="1"/>
</dbReference>
<gene>
    <name evidence="9" type="ORF">HMPREF9145_0743</name>
</gene>
<dbReference type="AlphaFoldDB" id="U2LCG2"/>
<organism evidence="9 10">
    <name type="scientific">Segatella salivae F0493</name>
    <dbReference type="NCBI Taxonomy" id="1395125"/>
    <lineage>
        <taxon>Bacteria</taxon>
        <taxon>Pseudomonadati</taxon>
        <taxon>Bacteroidota</taxon>
        <taxon>Bacteroidia</taxon>
        <taxon>Bacteroidales</taxon>
        <taxon>Prevotellaceae</taxon>
        <taxon>Segatella</taxon>
    </lineage>
</organism>
<keyword evidence="7" id="KW-0813">Transport</keyword>
<evidence type="ECO:0000256" key="6">
    <source>
        <dbReference type="ARBA" id="ARBA00023136"/>
    </source>
</evidence>
<dbReference type="PATRIC" id="fig|1395125.3.peg.535"/>
<evidence type="ECO:0000256" key="5">
    <source>
        <dbReference type="ARBA" id="ARBA00022989"/>
    </source>
</evidence>
<keyword evidence="4 7" id="KW-0812">Transmembrane</keyword>
<dbReference type="EMBL" id="AWGW01000006">
    <property type="protein sequence ID" value="ERK02183.1"/>
    <property type="molecule type" value="Genomic_DNA"/>
</dbReference>
<keyword evidence="6 8" id="KW-0472">Membrane</keyword>
<evidence type="ECO:0000256" key="1">
    <source>
        <dbReference type="ARBA" id="ARBA00004162"/>
    </source>
</evidence>
<dbReference type="PANTHER" id="PTHR30558:SF3">
    <property type="entry name" value="BIOPOLYMER TRANSPORT PROTEIN EXBD-RELATED"/>
    <property type="match status" value="1"/>
</dbReference>
<name>U2LCG2_9BACT</name>
<evidence type="ECO:0000313" key="9">
    <source>
        <dbReference type="EMBL" id="ERK02183.1"/>
    </source>
</evidence>
<evidence type="ECO:0000256" key="8">
    <source>
        <dbReference type="SAM" id="Phobius"/>
    </source>
</evidence>
<keyword evidence="3" id="KW-1003">Cell membrane</keyword>
<dbReference type="PANTHER" id="PTHR30558">
    <property type="entry name" value="EXBD MEMBRANE COMPONENT OF PMF-DRIVEN MACROMOLECULE IMPORT SYSTEM"/>
    <property type="match status" value="1"/>
</dbReference>
<keyword evidence="5 8" id="KW-1133">Transmembrane helix</keyword>
<evidence type="ECO:0000256" key="7">
    <source>
        <dbReference type="RuleBase" id="RU003879"/>
    </source>
</evidence>
<feature type="transmembrane region" description="Helical" evidence="8">
    <location>
        <begin position="20"/>
        <end position="38"/>
    </location>
</feature>
<dbReference type="Proteomes" id="UP000017023">
    <property type="component" value="Unassembled WGS sequence"/>
</dbReference>
<comment type="caution">
    <text evidence="9">The sequence shown here is derived from an EMBL/GenBank/DDBJ whole genome shotgun (WGS) entry which is preliminary data.</text>
</comment>
<keyword evidence="7" id="KW-0653">Protein transport</keyword>
<reference evidence="9 10" key="1">
    <citation type="submission" date="2013-08" db="EMBL/GenBank/DDBJ databases">
        <authorList>
            <person name="Durkin A.S."/>
            <person name="Haft D.R."/>
            <person name="McCorrison J."/>
            <person name="Torralba M."/>
            <person name="Gillis M."/>
            <person name="Haft D.H."/>
            <person name="Methe B."/>
            <person name="Sutton G."/>
            <person name="Nelson K.E."/>
        </authorList>
    </citation>
    <scope>NUCLEOTIDE SEQUENCE [LARGE SCALE GENOMIC DNA]</scope>
    <source>
        <strain evidence="9 10">F0493</strain>
    </source>
</reference>
<sequence>MSMFKHRKHSVPGLNTTSTADISFMLLIFFLVASSMDIDKGLSRQLPPAEHKQQQNETEVNRQRLLEIKITARNQLLVDGKPMTQKQLPLSLIQFITARGKNHLITLDANPESSYDAYFHVQNALVTAYHTWRDRTAKAKFGRSYQQLTAQQREQLRTLCPQRVAETYGTAQKGGSK</sequence>
<comment type="similarity">
    <text evidence="2 7">Belongs to the ExbD/TolR family.</text>
</comment>
<evidence type="ECO:0000256" key="2">
    <source>
        <dbReference type="ARBA" id="ARBA00005811"/>
    </source>
</evidence>
<evidence type="ECO:0000256" key="3">
    <source>
        <dbReference type="ARBA" id="ARBA00022475"/>
    </source>
</evidence>
<evidence type="ECO:0000256" key="4">
    <source>
        <dbReference type="ARBA" id="ARBA00022692"/>
    </source>
</evidence>
<comment type="subcellular location">
    <subcellularLocation>
        <location evidence="1">Cell membrane</location>
        <topology evidence="1">Single-pass membrane protein</topology>
    </subcellularLocation>
    <subcellularLocation>
        <location evidence="7">Cell membrane</location>
        <topology evidence="7">Single-pass type II membrane protein</topology>
    </subcellularLocation>
</comment>
<dbReference type="GO" id="GO:0015031">
    <property type="term" value="P:protein transport"/>
    <property type="evidence" value="ECO:0007669"/>
    <property type="project" value="UniProtKB-KW"/>
</dbReference>
<dbReference type="GO" id="GO:0005886">
    <property type="term" value="C:plasma membrane"/>
    <property type="evidence" value="ECO:0007669"/>
    <property type="project" value="UniProtKB-SubCell"/>
</dbReference>
<dbReference type="GO" id="GO:0022857">
    <property type="term" value="F:transmembrane transporter activity"/>
    <property type="evidence" value="ECO:0007669"/>
    <property type="project" value="InterPro"/>
</dbReference>
<protein>
    <submittedName>
        <fullName evidence="9">Transport energizing protein, ExbD/TolR family</fullName>
    </submittedName>
</protein>